<organism evidence="1">
    <name type="scientific">Ailuropoda melanoleuca</name>
    <name type="common">Giant panda</name>
    <dbReference type="NCBI Taxonomy" id="9646"/>
    <lineage>
        <taxon>Eukaryota</taxon>
        <taxon>Metazoa</taxon>
        <taxon>Chordata</taxon>
        <taxon>Craniata</taxon>
        <taxon>Vertebrata</taxon>
        <taxon>Euteleostomi</taxon>
        <taxon>Mammalia</taxon>
        <taxon>Eutheria</taxon>
        <taxon>Laurasiatheria</taxon>
        <taxon>Carnivora</taxon>
        <taxon>Caniformia</taxon>
        <taxon>Ursidae</taxon>
        <taxon>Ailuropoda</taxon>
    </lineage>
</organism>
<feature type="non-terminal residue" evidence="1">
    <location>
        <position position="65"/>
    </location>
</feature>
<gene>
    <name evidence="1" type="ORF">PANDA_022480</name>
</gene>
<name>D2I8P0_AILME</name>
<dbReference type="EMBL" id="GL200044">
    <property type="protein sequence ID" value="EFB12848.1"/>
    <property type="molecule type" value="Genomic_DNA"/>
</dbReference>
<sequence length="65" mass="7139">RPSEPRALDRTFCPPKMTGALLVSLVSCLIAVSQASIINRCDLARVLHKEDLDGFEGYSLNDCEC</sequence>
<accession>D2I8P0</accession>
<dbReference type="InParanoid" id="D2I8P0"/>
<reference evidence="1" key="1">
    <citation type="journal article" date="2010" name="Nature">
        <title>The sequence and de novo assembly of the giant panda genome.</title>
        <authorList>
            <person name="Li R."/>
            <person name="Fan W."/>
            <person name="Tian G."/>
            <person name="Zhu H."/>
            <person name="He L."/>
            <person name="Cai J."/>
            <person name="Huang Q."/>
            <person name="Cai Q."/>
            <person name="Li B."/>
            <person name="Bai Y."/>
            <person name="Zhang Z."/>
            <person name="Zhang Y."/>
            <person name="Wang W."/>
            <person name="Li J."/>
            <person name="Wei F."/>
            <person name="Li H."/>
            <person name="Jian M."/>
            <person name="Li J."/>
            <person name="Zhang Z."/>
            <person name="Nielsen R."/>
            <person name="Li D."/>
            <person name="Gu W."/>
            <person name="Yang Z."/>
            <person name="Xuan Z."/>
            <person name="Ryder O.A."/>
            <person name="Leung F.C."/>
            <person name="Zhou Y."/>
            <person name="Cao J."/>
            <person name="Sun X."/>
            <person name="Fu Y."/>
            <person name="Fang X."/>
            <person name="Guo X."/>
            <person name="Wang B."/>
            <person name="Hou R."/>
            <person name="Shen F."/>
            <person name="Mu B."/>
            <person name="Ni P."/>
            <person name="Lin R."/>
            <person name="Qian W."/>
            <person name="Wang G."/>
            <person name="Yu C."/>
            <person name="Nie W."/>
            <person name="Wang J."/>
            <person name="Wu Z."/>
            <person name="Liang H."/>
            <person name="Min J."/>
            <person name="Wu Q."/>
            <person name="Cheng S."/>
            <person name="Ruan J."/>
            <person name="Wang M."/>
            <person name="Shi Z."/>
            <person name="Wen M."/>
            <person name="Liu B."/>
            <person name="Ren X."/>
            <person name="Zheng H."/>
            <person name="Dong D."/>
            <person name="Cook K."/>
            <person name="Shan G."/>
            <person name="Zhang H."/>
            <person name="Kosiol C."/>
            <person name="Xie X."/>
            <person name="Lu Z."/>
            <person name="Zheng H."/>
            <person name="Li Y."/>
            <person name="Steiner C.C."/>
            <person name="Lam T.T."/>
            <person name="Lin S."/>
            <person name="Zhang Q."/>
            <person name="Li G."/>
            <person name="Tian J."/>
            <person name="Gong T."/>
            <person name="Liu H."/>
            <person name="Zhang D."/>
            <person name="Fang L."/>
            <person name="Ye C."/>
            <person name="Zhang J."/>
            <person name="Hu W."/>
            <person name="Xu A."/>
            <person name="Ren Y."/>
            <person name="Zhang G."/>
            <person name="Bruford M.W."/>
            <person name="Li Q."/>
            <person name="Ma L."/>
            <person name="Guo Y."/>
            <person name="An N."/>
            <person name="Hu Y."/>
            <person name="Zheng Y."/>
            <person name="Shi Y."/>
            <person name="Li Z."/>
            <person name="Liu Q."/>
            <person name="Chen Y."/>
            <person name="Zhao J."/>
            <person name="Qu N."/>
            <person name="Zhao S."/>
            <person name="Tian F."/>
            <person name="Wang X."/>
            <person name="Wang H."/>
            <person name="Xu L."/>
            <person name="Liu X."/>
            <person name="Vinar T."/>
            <person name="Wang Y."/>
            <person name="Lam T.W."/>
            <person name="Yiu S.M."/>
            <person name="Liu S."/>
            <person name="Zhang H."/>
            <person name="Li D."/>
            <person name="Huang Y."/>
            <person name="Wang X."/>
            <person name="Yang G."/>
            <person name="Jiang Z."/>
            <person name="Wang J."/>
            <person name="Qin N."/>
            <person name="Li L."/>
            <person name="Li J."/>
            <person name="Bolund L."/>
            <person name="Kristiansen K."/>
            <person name="Wong G.K."/>
            <person name="Olson M."/>
            <person name="Zhang X."/>
            <person name="Li S."/>
            <person name="Yang H."/>
            <person name="Wang J."/>
            <person name="Wang J."/>
        </authorList>
    </citation>
    <scope>NUCLEOTIDE SEQUENCE [LARGE SCALE GENOMIC DNA]</scope>
</reference>
<proteinExistence type="predicted"/>
<evidence type="ECO:0000313" key="1">
    <source>
        <dbReference type="EMBL" id="EFB12848.1"/>
    </source>
</evidence>
<feature type="non-terminal residue" evidence="1">
    <location>
        <position position="1"/>
    </location>
</feature>
<protein>
    <submittedName>
        <fullName evidence="1">Uncharacterized protein</fullName>
    </submittedName>
</protein>
<dbReference type="AlphaFoldDB" id="D2I8P0"/>